<feature type="compositionally biased region" description="Gly residues" evidence="1">
    <location>
        <begin position="286"/>
        <end position="303"/>
    </location>
</feature>
<protein>
    <submittedName>
        <fullName evidence="2">Uncharacterized protein</fullName>
    </submittedName>
</protein>
<feature type="compositionally biased region" description="Pro residues" evidence="1">
    <location>
        <begin position="168"/>
        <end position="184"/>
    </location>
</feature>
<evidence type="ECO:0000313" key="2">
    <source>
        <dbReference type="EMBL" id="ROT66615.1"/>
    </source>
</evidence>
<dbReference type="AlphaFoldDB" id="A0A423SQW0"/>
<feature type="compositionally biased region" description="Low complexity" evidence="1">
    <location>
        <begin position="155"/>
        <end position="167"/>
    </location>
</feature>
<accession>A0A423SQW0</accession>
<feature type="region of interest" description="Disordered" evidence="1">
    <location>
        <begin position="82"/>
        <end position="201"/>
    </location>
</feature>
<feature type="compositionally biased region" description="Pro residues" evidence="1">
    <location>
        <begin position="95"/>
        <end position="113"/>
    </location>
</feature>
<name>A0A423SQW0_PENVA</name>
<organism evidence="2 3">
    <name type="scientific">Penaeus vannamei</name>
    <name type="common">Whiteleg shrimp</name>
    <name type="synonym">Litopenaeus vannamei</name>
    <dbReference type="NCBI Taxonomy" id="6689"/>
    <lineage>
        <taxon>Eukaryota</taxon>
        <taxon>Metazoa</taxon>
        <taxon>Ecdysozoa</taxon>
        <taxon>Arthropoda</taxon>
        <taxon>Crustacea</taxon>
        <taxon>Multicrustacea</taxon>
        <taxon>Malacostraca</taxon>
        <taxon>Eumalacostraca</taxon>
        <taxon>Eucarida</taxon>
        <taxon>Decapoda</taxon>
        <taxon>Dendrobranchiata</taxon>
        <taxon>Penaeoidea</taxon>
        <taxon>Penaeidae</taxon>
        <taxon>Penaeus</taxon>
    </lineage>
</organism>
<feature type="region of interest" description="Disordered" evidence="1">
    <location>
        <begin position="281"/>
        <end position="345"/>
    </location>
</feature>
<proteinExistence type="predicted"/>
<feature type="compositionally biased region" description="Pro residues" evidence="1">
    <location>
        <begin position="490"/>
        <end position="500"/>
    </location>
</feature>
<dbReference type="EMBL" id="QCYY01002917">
    <property type="protein sequence ID" value="ROT66615.1"/>
    <property type="molecule type" value="Genomic_DNA"/>
</dbReference>
<dbReference type="Proteomes" id="UP000283509">
    <property type="component" value="Unassembled WGS sequence"/>
</dbReference>
<keyword evidence="3" id="KW-1185">Reference proteome</keyword>
<sequence>MWTGLFGPSLCGRWSAIKPRVVGAPCWCLPGPVQAGGVPEGGCFMSGVVVVGFGSNPYPFKNPGVGGLCATPPTPGVGGGILHPCAEGPAVPGSPQAPTPPSPLAPTPGPPLLPLQRAAHDSAGPLGAFVHPSLSNRARAGGTPPRGGGWGGAGQLPARGPAAGPTCAPTPPAPLPAPVSPTPPYSTRLHPSAPEPQGGWVRAGRAAVAAGGGTGGGAAERARGPVARRRGWACGGRARGPRGGARAAARGGWACASAAAVACGAVRASARGAARRRRRRWSVGEGARGGGAPRWGGGAGGGWRARRAGRGVKKGPAAASRRRRSGRRRRPLRAQPTLLPPPAPVGWVGDRGRALRPVARWPRARWLGAFRTPGLPSRPARCAGEARAAARPYSTPATPLALHPFSASRAPVVHPAPSLHPPPLLPSTPSAAAQGPAVPCRVRATSDARGADPLPLSALCASRTHCPSPLPLRPRPSDPGRSAAGCARPRPYPPLQPAASPPRRRVTALRRPHPLATPSEPAHPACHPVRPVRYCEKREDRLAGELFMRQSGRFRVEGGRDREGSRRAASESQAARAARRSLCCFGPGFRCCCVRLWCNARGRAFAVSESRLLPGGCMMAQLCGMVVYAY</sequence>
<evidence type="ECO:0000313" key="3">
    <source>
        <dbReference type="Proteomes" id="UP000283509"/>
    </source>
</evidence>
<feature type="compositionally biased region" description="Basic residues" evidence="1">
    <location>
        <begin position="320"/>
        <end position="332"/>
    </location>
</feature>
<evidence type="ECO:0000256" key="1">
    <source>
        <dbReference type="SAM" id="MobiDB-lite"/>
    </source>
</evidence>
<feature type="region of interest" description="Disordered" evidence="1">
    <location>
        <begin position="465"/>
        <end position="506"/>
    </location>
</feature>
<gene>
    <name evidence="2" type="ORF">C7M84_015414</name>
</gene>
<reference evidence="2 3" key="1">
    <citation type="submission" date="2018-04" db="EMBL/GenBank/DDBJ databases">
        <authorList>
            <person name="Zhang X."/>
            <person name="Yuan J."/>
            <person name="Li F."/>
            <person name="Xiang J."/>
        </authorList>
    </citation>
    <scope>NUCLEOTIDE SEQUENCE [LARGE SCALE GENOMIC DNA]</scope>
    <source>
        <tissue evidence="2">Muscle</tissue>
    </source>
</reference>
<feature type="compositionally biased region" description="Basic residues" evidence="1">
    <location>
        <begin position="304"/>
        <end position="313"/>
    </location>
</feature>
<comment type="caution">
    <text evidence="2">The sequence shown here is derived from an EMBL/GenBank/DDBJ whole genome shotgun (WGS) entry which is preliminary data.</text>
</comment>
<dbReference type="STRING" id="6689.A0A423SQW0"/>
<feature type="compositionally biased region" description="Gly residues" evidence="1">
    <location>
        <begin position="144"/>
        <end position="154"/>
    </location>
</feature>
<reference evidence="2 3" key="2">
    <citation type="submission" date="2019-01" db="EMBL/GenBank/DDBJ databases">
        <title>The decoding of complex shrimp genome reveals the adaptation for benthos swimmer, frequently molting mechanism and breeding impact on genome.</title>
        <authorList>
            <person name="Sun Y."/>
            <person name="Gao Y."/>
            <person name="Yu Y."/>
        </authorList>
    </citation>
    <scope>NUCLEOTIDE SEQUENCE [LARGE SCALE GENOMIC DNA]</scope>
    <source>
        <tissue evidence="2">Muscle</tissue>
    </source>
</reference>